<sequence length="275" mass="30224">MPNNCVPAAAEGLPEINRRRLLLGLASASTAAAVGAMPAPAKAAGMAENPRLLELASELPALIAAYNDARQAQDAVEAKWNAVWPWAPDELTVPGTGLPWSDTRQPGEAEGRIMGGYLWRKGDEFPRRIVVTTRNLDWDIGHAKRHLRALTNGKQKKSGGKALAAWRDELVRLQQLHCTAETYEKECERLKEPARAEHKTKWTVTHKLRDELEDHIAAIMNEPDATMEGLLIKAEALAAWDKSGKDMDKLAIRHGREWHGQIAASILRHAQGGAA</sequence>
<keyword evidence="2" id="KW-1185">Reference proteome</keyword>
<proteinExistence type="predicted"/>
<evidence type="ECO:0000313" key="2">
    <source>
        <dbReference type="Proteomes" id="UP001138921"/>
    </source>
</evidence>
<organism evidence="1 2">
    <name type="scientific">Aminobacter anthyllidis</name>
    <dbReference type="NCBI Taxonomy" id="1035067"/>
    <lineage>
        <taxon>Bacteria</taxon>
        <taxon>Pseudomonadati</taxon>
        <taxon>Pseudomonadota</taxon>
        <taxon>Alphaproteobacteria</taxon>
        <taxon>Hyphomicrobiales</taxon>
        <taxon>Phyllobacteriaceae</taxon>
        <taxon>Aminobacter</taxon>
    </lineage>
</organism>
<reference evidence="1" key="2">
    <citation type="submission" date="2021-03" db="EMBL/GenBank/DDBJ databases">
        <authorList>
            <person name="Artuso I."/>
            <person name="Turrini P."/>
            <person name="Pirolo M."/>
            <person name="Lugli G.A."/>
            <person name="Ventura M."/>
            <person name="Visca P."/>
        </authorList>
    </citation>
    <scope>NUCLEOTIDE SEQUENCE</scope>
    <source>
        <strain evidence="1">LMG 26462</strain>
    </source>
</reference>
<reference evidence="1" key="1">
    <citation type="journal article" date="2021" name="Microorganisms">
        <title>Phylogenomic Reconstruction and Metabolic Potential of the Genus Aminobacter.</title>
        <authorList>
            <person name="Artuso I."/>
            <person name="Turrini P."/>
            <person name="Pirolo M."/>
            <person name="Lugli G.A."/>
            <person name="Ventura M."/>
            <person name="Visca P."/>
        </authorList>
    </citation>
    <scope>NUCLEOTIDE SEQUENCE</scope>
    <source>
        <strain evidence="1">LMG 26462</strain>
    </source>
</reference>
<dbReference type="EMBL" id="JAFLWW010000002">
    <property type="protein sequence ID" value="MBT1155711.1"/>
    <property type="molecule type" value="Genomic_DNA"/>
</dbReference>
<dbReference type="PROSITE" id="PS51318">
    <property type="entry name" value="TAT"/>
    <property type="match status" value="1"/>
</dbReference>
<dbReference type="InterPro" id="IPR006311">
    <property type="entry name" value="TAT_signal"/>
</dbReference>
<protein>
    <submittedName>
        <fullName evidence="1">Uncharacterized protein</fullName>
    </submittedName>
</protein>
<accession>A0A9X1A9T6</accession>
<gene>
    <name evidence="1" type="ORF">J1C56_08915</name>
</gene>
<comment type="caution">
    <text evidence="1">The sequence shown here is derived from an EMBL/GenBank/DDBJ whole genome shotgun (WGS) entry which is preliminary data.</text>
</comment>
<dbReference type="Proteomes" id="UP001138921">
    <property type="component" value="Unassembled WGS sequence"/>
</dbReference>
<dbReference type="AlphaFoldDB" id="A0A9X1A9T6"/>
<dbReference type="RefSeq" id="WP_214387994.1">
    <property type="nucleotide sequence ID" value="NZ_JAFLWW010000002.1"/>
</dbReference>
<evidence type="ECO:0000313" key="1">
    <source>
        <dbReference type="EMBL" id="MBT1155711.1"/>
    </source>
</evidence>
<name>A0A9X1A9T6_9HYPH</name>